<keyword evidence="2" id="KW-0520">NAD</keyword>
<dbReference type="PANTHER" id="PTHR43725">
    <property type="entry name" value="UDP-GLUCOSE 4-EPIMERASE"/>
    <property type="match status" value="1"/>
</dbReference>
<proteinExistence type="predicted"/>
<keyword evidence="6" id="KW-1185">Reference proteome</keyword>
<dbReference type="InterPro" id="IPR001509">
    <property type="entry name" value="Epimerase_deHydtase"/>
</dbReference>
<protein>
    <recommendedName>
        <fullName evidence="4">NAD-dependent epimerase/dehydratase domain-containing protein</fullName>
    </recommendedName>
</protein>
<evidence type="ECO:0000256" key="1">
    <source>
        <dbReference type="ARBA" id="ARBA00001911"/>
    </source>
</evidence>
<dbReference type="SUPFAM" id="SSF51735">
    <property type="entry name" value="NAD(P)-binding Rossmann-fold domains"/>
    <property type="match status" value="1"/>
</dbReference>
<name>A0A517L579_9PEZI</name>
<evidence type="ECO:0000256" key="2">
    <source>
        <dbReference type="ARBA" id="ARBA00023027"/>
    </source>
</evidence>
<dbReference type="PANTHER" id="PTHR43725:SF3">
    <property type="entry name" value="UDP-GLUCOSE 4-EPIMERASE (EUROFUNG)"/>
    <property type="match status" value="1"/>
</dbReference>
<dbReference type="InterPro" id="IPR036291">
    <property type="entry name" value="NAD(P)-bd_dom_sf"/>
</dbReference>
<dbReference type="Gene3D" id="3.90.25.10">
    <property type="entry name" value="UDP-galactose 4-epimerase, domain 1"/>
    <property type="match status" value="1"/>
</dbReference>
<organism evidence="5 6">
    <name type="scientific">Venturia effusa</name>
    <dbReference type="NCBI Taxonomy" id="50376"/>
    <lineage>
        <taxon>Eukaryota</taxon>
        <taxon>Fungi</taxon>
        <taxon>Dikarya</taxon>
        <taxon>Ascomycota</taxon>
        <taxon>Pezizomycotina</taxon>
        <taxon>Dothideomycetes</taxon>
        <taxon>Pleosporomycetidae</taxon>
        <taxon>Venturiales</taxon>
        <taxon>Venturiaceae</taxon>
        <taxon>Venturia</taxon>
    </lineage>
</organism>
<dbReference type="GO" id="GO:0006012">
    <property type="term" value="P:galactose metabolic process"/>
    <property type="evidence" value="ECO:0007669"/>
    <property type="project" value="InterPro"/>
</dbReference>
<dbReference type="OrthoDB" id="9402762at2759"/>
<dbReference type="AlphaFoldDB" id="A0A517L579"/>
<dbReference type="EMBL" id="CP042189">
    <property type="protein sequence ID" value="QDS70758.1"/>
    <property type="molecule type" value="Genomic_DNA"/>
</dbReference>
<dbReference type="GO" id="GO:0003978">
    <property type="term" value="F:UDP-glucose 4-epimerase activity"/>
    <property type="evidence" value="ECO:0007669"/>
    <property type="project" value="InterPro"/>
</dbReference>
<dbReference type="Gene3D" id="3.40.50.720">
    <property type="entry name" value="NAD(P)-binding Rossmann-like Domain"/>
    <property type="match status" value="1"/>
</dbReference>
<reference evidence="5 6" key="1">
    <citation type="submission" date="2019-07" db="EMBL/GenBank/DDBJ databases">
        <title>Finished genome of Venturia effusa.</title>
        <authorList>
            <person name="Young C.A."/>
            <person name="Cox M.P."/>
            <person name="Ganley A.R.D."/>
            <person name="David W.J."/>
        </authorList>
    </citation>
    <scope>NUCLEOTIDE SEQUENCE [LARGE SCALE GENOMIC DNA]</scope>
    <source>
        <strain evidence="6">albino</strain>
    </source>
</reference>
<evidence type="ECO:0000313" key="6">
    <source>
        <dbReference type="Proteomes" id="UP000316270"/>
    </source>
</evidence>
<evidence type="ECO:0000313" key="5">
    <source>
        <dbReference type="EMBL" id="QDS70758.1"/>
    </source>
</evidence>
<accession>A0A517L579</accession>
<keyword evidence="3" id="KW-0413">Isomerase</keyword>
<gene>
    <name evidence="5" type="ORF">FKW77_003630</name>
</gene>
<dbReference type="InterPro" id="IPR005886">
    <property type="entry name" value="UDP_G4E"/>
</dbReference>
<sequence length="472" mass="51165">MDTRSSSRSSSPSLFGLCCESGSTSDHANTPDSIGTPRTNTSTLFDHVTVEALDISDTSYILVVGGLGYIGSHTTLELLKEGHNVVVVDDLSNAFRDVLDRIRLLADEYCRANSKATPDLKFHEADYKSPVMRSIMSVYVARNSDLSSSLSSLSQSPSRIKGVIHFAAFKSVEESIHDPIPYYLNNVCGMVNFLSLLREFGIMNFVFSSSATVYGSKANGGYPLREEHCVHEEEFYTDDQGVKQRAEPGVSGLTSPYGKTKWICETILADVAKSDPRWTITALRYFNPVGCHESGLLGEDPRQMPTNLVPIVVRVLTGAHPTFKIFGTDYETADGTAIRDFIHVVDLARGHIAALSAAAAGKIKQTFRTYNLGTGTGHSVREIVKSIEKASSRMVPIQEVGRRPGDVGSCVAGIGRASSELGWKSVKSLDDCTTDVWNFTARTQLAGSAASPCPTEARLIAGEETMEEIAIA</sequence>
<dbReference type="STRING" id="50376.A0A517L579"/>
<dbReference type="Pfam" id="PF01370">
    <property type="entry name" value="Epimerase"/>
    <property type="match status" value="1"/>
</dbReference>
<evidence type="ECO:0000256" key="3">
    <source>
        <dbReference type="ARBA" id="ARBA00023235"/>
    </source>
</evidence>
<comment type="cofactor">
    <cofactor evidence="1">
        <name>NAD(+)</name>
        <dbReference type="ChEBI" id="CHEBI:57540"/>
    </cofactor>
</comment>
<evidence type="ECO:0000259" key="4">
    <source>
        <dbReference type="Pfam" id="PF01370"/>
    </source>
</evidence>
<dbReference type="FunFam" id="3.40.50.720:FF:000418">
    <property type="entry name" value="UDP-glucose 4-epimerase 5"/>
    <property type="match status" value="1"/>
</dbReference>
<dbReference type="GO" id="GO:0005829">
    <property type="term" value="C:cytosol"/>
    <property type="evidence" value="ECO:0007669"/>
    <property type="project" value="TreeGrafter"/>
</dbReference>
<dbReference type="NCBIfam" id="TIGR01179">
    <property type="entry name" value="galE"/>
    <property type="match status" value="1"/>
</dbReference>
<dbReference type="Proteomes" id="UP000316270">
    <property type="component" value="Chromosome 5"/>
</dbReference>
<feature type="domain" description="NAD-dependent epimerase/dehydratase" evidence="4">
    <location>
        <begin position="61"/>
        <end position="373"/>
    </location>
</feature>